<dbReference type="SMART" id="SM00645">
    <property type="entry name" value="Pept_C1"/>
    <property type="match status" value="1"/>
</dbReference>
<dbReference type="GeneID" id="107116648"/>
<dbReference type="Gene3D" id="3.90.70.10">
    <property type="entry name" value="Cysteine proteinases"/>
    <property type="match status" value="1"/>
</dbReference>
<organism evidence="10 11">
    <name type="scientific">Gekko japonicus</name>
    <name type="common">Schlegel's Japanese gecko</name>
    <dbReference type="NCBI Taxonomy" id="146911"/>
    <lineage>
        <taxon>Eukaryota</taxon>
        <taxon>Metazoa</taxon>
        <taxon>Chordata</taxon>
        <taxon>Craniata</taxon>
        <taxon>Vertebrata</taxon>
        <taxon>Euteleostomi</taxon>
        <taxon>Lepidosauria</taxon>
        <taxon>Squamata</taxon>
        <taxon>Bifurcata</taxon>
        <taxon>Gekkota</taxon>
        <taxon>Gekkonidae</taxon>
        <taxon>Gekkoninae</taxon>
        <taxon>Gekko</taxon>
    </lineage>
</organism>
<evidence type="ECO:0000256" key="2">
    <source>
        <dbReference type="ARBA" id="ARBA00022670"/>
    </source>
</evidence>
<dbReference type="CDD" id="cd02248">
    <property type="entry name" value="Peptidase_C1A"/>
    <property type="match status" value="1"/>
</dbReference>
<comment type="similarity">
    <text evidence="1">Belongs to the peptidase C1 family.</text>
</comment>
<dbReference type="InterPro" id="IPR038765">
    <property type="entry name" value="Papain-like_cys_pep_sf"/>
</dbReference>
<dbReference type="Pfam" id="PF00112">
    <property type="entry name" value="Peptidase_C1"/>
    <property type="match status" value="1"/>
</dbReference>
<feature type="domain" description="Cathepsin propeptide inhibitor" evidence="9">
    <location>
        <begin position="246"/>
        <end position="302"/>
    </location>
</feature>
<keyword evidence="6" id="KW-1015">Disulfide bond</keyword>
<keyword evidence="4" id="KW-0788">Thiol protease</keyword>
<dbReference type="SMART" id="SM00848">
    <property type="entry name" value="Inhibitor_I29"/>
    <property type="match status" value="1"/>
</dbReference>
<proteinExistence type="inferred from homology"/>
<dbReference type="InterPro" id="IPR013201">
    <property type="entry name" value="Prot_inhib_I29"/>
</dbReference>
<evidence type="ECO:0000259" key="9">
    <source>
        <dbReference type="SMART" id="SM00848"/>
    </source>
</evidence>
<keyword evidence="2" id="KW-0645">Protease</keyword>
<feature type="chain" id="PRO_5047159073" evidence="7">
    <location>
        <begin position="19"/>
        <end position="549"/>
    </location>
</feature>
<accession>A0ABM1KK55</accession>
<keyword evidence="3" id="KW-0378">Hydrolase</keyword>
<evidence type="ECO:0000256" key="1">
    <source>
        <dbReference type="ARBA" id="ARBA00008455"/>
    </source>
</evidence>
<dbReference type="InterPro" id="IPR000169">
    <property type="entry name" value="Pept_cys_AS"/>
</dbReference>
<keyword evidence="5" id="KW-0865">Zymogen</keyword>
<evidence type="ECO:0000313" key="11">
    <source>
        <dbReference type="RefSeq" id="XP_015274092.1"/>
    </source>
</evidence>
<evidence type="ECO:0000256" key="5">
    <source>
        <dbReference type="ARBA" id="ARBA00023145"/>
    </source>
</evidence>
<keyword evidence="10" id="KW-1185">Reference proteome</keyword>
<feature type="domain" description="Peptidase C1A papain C-terminal" evidence="8">
    <location>
        <begin position="330"/>
        <end position="547"/>
    </location>
</feature>
<evidence type="ECO:0000313" key="10">
    <source>
        <dbReference type="Proteomes" id="UP000694871"/>
    </source>
</evidence>
<name>A0ABM1KK55_GEKJA</name>
<feature type="signal peptide" evidence="7">
    <location>
        <begin position="1"/>
        <end position="18"/>
    </location>
</feature>
<evidence type="ECO:0000259" key="8">
    <source>
        <dbReference type="SMART" id="SM00645"/>
    </source>
</evidence>
<dbReference type="PROSITE" id="PS00640">
    <property type="entry name" value="THIOL_PROTEASE_ASN"/>
    <property type="match status" value="1"/>
</dbReference>
<evidence type="ECO:0000256" key="6">
    <source>
        <dbReference type="ARBA" id="ARBA00023157"/>
    </source>
</evidence>
<dbReference type="Pfam" id="PF08246">
    <property type="entry name" value="Inhibitor_I29"/>
    <property type="match status" value="1"/>
</dbReference>
<dbReference type="PRINTS" id="PR00705">
    <property type="entry name" value="PAPAIN"/>
</dbReference>
<dbReference type="PANTHER" id="PTHR12411">
    <property type="entry name" value="CYSTEINE PROTEASE FAMILY C1-RELATED"/>
    <property type="match status" value="1"/>
</dbReference>
<dbReference type="PROSITE" id="PS00139">
    <property type="entry name" value="THIOL_PROTEASE_CYS"/>
    <property type="match status" value="1"/>
</dbReference>
<dbReference type="InterPro" id="IPR039417">
    <property type="entry name" value="Peptidase_C1A_papain-like"/>
</dbReference>
<dbReference type="InterPro" id="IPR013128">
    <property type="entry name" value="Peptidase_C1A"/>
</dbReference>
<gene>
    <name evidence="11" type="primary">LOC107116648</name>
</gene>
<reference evidence="11" key="1">
    <citation type="submission" date="2025-08" db="UniProtKB">
        <authorList>
            <consortium name="RefSeq"/>
        </authorList>
    </citation>
    <scope>IDENTIFICATION</scope>
</reference>
<protein>
    <submittedName>
        <fullName evidence="11">Digestive cysteine proteinase 2-like</fullName>
    </submittedName>
</protein>
<dbReference type="PROSITE" id="PS00639">
    <property type="entry name" value="THIOL_PROTEASE_HIS"/>
    <property type="match status" value="1"/>
</dbReference>
<dbReference type="InterPro" id="IPR025660">
    <property type="entry name" value="Pept_his_AS"/>
</dbReference>
<dbReference type="InterPro" id="IPR000668">
    <property type="entry name" value="Peptidase_C1A_C"/>
</dbReference>
<sequence length="549" mass="61947">MKMLGCLLVFCLWSFASGKVCNVSSSNKIPDFGKIYHVKGIITLPYAEIEEPFEAWYNLTGNKSRIEYYEGQVVTLQFGCTEPYGTMFKLTPETTEKEVNTKKCFQLNGTKEGRVKPQTVFPNLQGYKPIREEYFKGIYCTVWQNVSYWGKKKNIYTMWVTNSSCGVSPVHYEMKGFNTLLGSHYDKYEIDYTDYSNSFPASIFVLKPNETKLCSQLPGESMEHRILANPMADFVGGEEDRAHQLFHHYRKRFGKMYDNETEMEHRKHTFTHNMRFVNSKNRANLSFKLSLNHLADLTQDEVAAMRGKLKSTTSNNGHPFPHEQYIGLILPESIDWRLYGAVTPVKDQAVCGSCWSFASTGALEGALFLKTGQLIPLSQQILIDCSWGFGNYACDGGEEWQAYEWVLKHGGIATTESYGPYKGQNGYCHSNASELVAKLSHYVNVTSGNITALKAAIYKQGPVAVSIDASHRTFSFYSSGVYYEPKCGNKKGELDHAVLAVGYGVLQGELYWLIKNSWSTYWGNDGYILMSMKDNNCGVATDATYPVVA</sequence>
<evidence type="ECO:0000256" key="7">
    <source>
        <dbReference type="SAM" id="SignalP"/>
    </source>
</evidence>
<evidence type="ECO:0000256" key="3">
    <source>
        <dbReference type="ARBA" id="ARBA00022801"/>
    </source>
</evidence>
<evidence type="ECO:0000256" key="4">
    <source>
        <dbReference type="ARBA" id="ARBA00022807"/>
    </source>
</evidence>
<keyword evidence="7" id="KW-0732">Signal</keyword>
<dbReference type="Proteomes" id="UP000694871">
    <property type="component" value="Unplaced"/>
</dbReference>
<dbReference type="InterPro" id="IPR025661">
    <property type="entry name" value="Pept_asp_AS"/>
</dbReference>
<dbReference type="SUPFAM" id="SSF54001">
    <property type="entry name" value="Cysteine proteinases"/>
    <property type="match status" value="1"/>
</dbReference>
<dbReference type="RefSeq" id="XP_015274092.1">
    <property type="nucleotide sequence ID" value="XM_015418606.1"/>
</dbReference>